<gene>
    <name evidence="4" type="ORF">BE08_38345</name>
</gene>
<dbReference type="PANTHER" id="PTHR48108:SF2">
    <property type="entry name" value="ACETOIN UTILIZATION PROTEIN ACUB"/>
    <property type="match status" value="1"/>
</dbReference>
<dbReference type="SMART" id="SM00116">
    <property type="entry name" value="CBS"/>
    <property type="match status" value="2"/>
</dbReference>
<keyword evidence="1" id="KW-0677">Repeat</keyword>
<reference evidence="4 5" key="1">
    <citation type="submission" date="2014-02" db="EMBL/GenBank/DDBJ databases">
        <title>The small core and large imbalanced accessory genome model reveals a collaborative survival strategy of Sorangium cellulosum strains in nature.</title>
        <authorList>
            <person name="Han K."/>
            <person name="Peng R."/>
            <person name="Blom J."/>
            <person name="Li Y.-Z."/>
        </authorList>
    </citation>
    <scope>NUCLEOTIDE SEQUENCE [LARGE SCALE GENOMIC DNA]</scope>
    <source>
        <strain evidence="4 5">So0157-25</strain>
    </source>
</reference>
<keyword evidence="2" id="KW-0129">CBS domain</keyword>
<dbReference type="Gene3D" id="3.10.580.10">
    <property type="entry name" value="CBS-domain"/>
    <property type="match status" value="1"/>
</dbReference>
<evidence type="ECO:0000313" key="4">
    <source>
        <dbReference type="EMBL" id="KYF56194.1"/>
    </source>
</evidence>
<dbReference type="PANTHER" id="PTHR48108">
    <property type="entry name" value="CBS DOMAIN-CONTAINING PROTEIN CBSX2, CHLOROPLASTIC"/>
    <property type="match status" value="1"/>
</dbReference>
<dbReference type="InterPro" id="IPR000644">
    <property type="entry name" value="CBS_dom"/>
</dbReference>
<dbReference type="InterPro" id="IPR046342">
    <property type="entry name" value="CBS_dom_sf"/>
</dbReference>
<dbReference type="SUPFAM" id="SSF54631">
    <property type="entry name" value="CBS-domain pair"/>
    <property type="match status" value="1"/>
</dbReference>
<dbReference type="Proteomes" id="UP000075420">
    <property type="component" value="Unassembled WGS sequence"/>
</dbReference>
<dbReference type="EMBL" id="JELY01001322">
    <property type="protein sequence ID" value="KYF56194.1"/>
    <property type="molecule type" value="Genomic_DNA"/>
</dbReference>
<name>A0A150PKF3_SORCE</name>
<feature type="domain" description="CBS" evidence="3">
    <location>
        <begin position="77"/>
        <end position="136"/>
    </location>
</feature>
<evidence type="ECO:0000313" key="5">
    <source>
        <dbReference type="Proteomes" id="UP000075420"/>
    </source>
</evidence>
<dbReference type="InterPro" id="IPR051462">
    <property type="entry name" value="CBS_domain-containing"/>
</dbReference>
<organism evidence="4 5">
    <name type="scientific">Sorangium cellulosum</name>
    <name type="common">Polyangium cellulosum</name>
    <dbReference type="NCBI Taxonomy" id="56"/>
    <lineage>
        <taxon>Bacteria</taxon>
        <taxon>Pseudomonadati</taxon>
        <taxon>Myxococcota</taxon>
        <taxon>Polyangia</taxon>
        <taxon>Polyangiales</taxon>
        <taxon>Polyangiaceae</taxon>
        <taxon>Sorangium</taxon>
    </lineage>
</organism>
<evidence type="ECO:0000256" key="2">
    <source>
        <dbReference type="PROSITE-ProRule" id="PRU00703"/>
    </source>
</evidence>
<evidence type="ECO:0000259" key="3">
    <source>
        <dbReference type="PROSITE" id="PS51371"/>
    </source>
</evidence>
<dbReference type="PROSITE" id="PS51371">
    <property type="entry name" value="CBS"/>
    <property type="match status" value="2"/>
</dbReference>
<dbReference type="CDD" id="cd04584">
    <property type="entry name" value="CBS_pair_AcuB_like"/>
    <property type="match status" value="1"/>
</dbReference>
<feature type="domain" description="CBS" evidence="3">
    <location>
        <begin position="13"/>
        <end position="71"/>
    </location>
</feature>
<protein>
    <recommendedName>
        <fullName evidence="3">CBS domain-containing protein</fullName>
    </recommendedName>
</protein>
<evidence type="ECO:0000256" key="1">
    <source>
        <dbReference type="ARBA" id="ARBA00022737"/>
    </source>
</evidence>
<accession>A0A150PKF3</accession>
<proteinExistence type="predicted"/>
<sequence length="143" mass="15561">MKLKKIRTVEDYMSTAVITLKEADTISAANLEMKLAEIRHLPVIDAKGRVVGIVSDRDMLRHASSLDGKPIPIASIMTRRVRTVRPATPAADAAQVLLEHKIGCLPVVGDEEQLVGIITETDFVSIAQQALRGIDVTHDAGER</sequence>
<comment type="caution">
    <text evidence="4">The sequence shown here is derived from an EMBL/GenBank/DDBJ whole genome shotgun (WGS) entry which is preliminary data.</text>
</comment>
<dbReference type="AlphaFoldDB" id="A0A150PKF3"/>
<dbReference type="Pfam" id="PF00571">
    <property type="entry name" value="CBS"/>
    <property type="match status" value="2"/>
</dbReference>